<organism evidence="2 3">
    <name type="scientific">Aphanomyces astaci</name>
    <name type="common">Crayfish plague agent</name>
    <dbReference type="NCBI Taxonomy" id="112090"/>
    <lineage>
        <taxon>Eukaryota</taxon>
        <taxon>Sar</taxon>
        <taxon>Stramenopiles</taxon>
        <taxon>Oomycota</taxon>
        <taxon>Saprolegniomycetes</taxon>
        <taxon>Saprolegniales</taxon>
        <taxon>Verrucalvaceae</taxon>
        <taxon>Aphanomyces</taxon>
    </lineage>
</organism>
<dbReference type="VEuPathDB" id="FungiDB:H257_09684"/>
<accession>A0A397G176</accession>
<dbReference type="Proteomes" id="UP000266196">
    <property type="component" value="Unassembled WGS sequence"/>
</dbReference>
<proteinExistence type="predicted"/>
<feature type="transmembrane region" description="Helical" evidence="1">
    <location>
        <begin position="20"/>
        <end position="38"/>
    </location>
</feature>
<keyword evidence="1" id="KW-1133">Transmembrane helix</keyword>
<protein>
    <submittedName>
        <fullName evidence="2">Uncharacterized protein</fullName>
    </submittedName>
</protein>
<keyword evidence="1" id="KW-0472">Membrane</keyword>
<evidence type="ECO:0000313" key="3">
    <source>
        <dbReference type="Proteomes" id="UP000266196"/>
    </source>
</evidence>
<feature type="transmembrane region" description="Helical" evidence="1">
    <location>
        <begin position="59"/>
        <end position="81"/>
    </location>
</feature>
<sequence length="245" mass="27396">MSPAISYLDEESYPFPVWGFLYAIVLGVACVASVAATWTLRKHSKLVSSCVCSAMLHFFIWKSIYTLFRIAVVSAVIHQYICKTSTWFILDEDHDVGGFRFIGREVGTGSSPGLCEPPYYVKICLFIGDASLISGAYWMLILVVELLRLVVRRLRFWVQVEPVDATHSVIRQGTTWFGLRDATRSLAIEDSTTFGPHFAACKDDDHKLAAYALLLQGSMALVAEDENAEFRRLAIEFQSASVTPH</sequence>
<feature type="transmembrane region" description="Helical" evidence="1">
    <location>
        <begin position="119"/>
        <end position="147"/>
    </location>
</feature>
<dbReference type="AlphaFoldDB" id="A0A397G176"/>
<comment type="caution">
    <text evidence="2">The sequence shown here is derived from an EMBL/GenBank/DDBJ whole genome shotgun (WGS) entry which is preliminary data.</text>
</comment>
<dbReference type="EMBL" id="QUTE01003686">
    <property type="protein sequence ID" value="RHZ39528.1"/>
    <property type="molecule type" value="Genomic_DNA"/>
</dbReference>
<keyword evidence="1" id="KW-0812">Transmembrane</keyword>
<evidence type="ECO:0000313" key="2">
    <source>
        <dbReference type="EMBL" id="RHZ39528.1"/>
    </source>
</evidence>
<gene>
    <name evidence="2" type="ORF">DYB31_006577</name>
</gene>
<dbReference type="VEuPathDB" id="FungiDB:H257_19021"/>
<reference evidence="2 3" key="1">
    <citation type="submission" date="2018-08" db="EMBL/GenBank/DDBJ databases">
        <title>Aphanomyces genome sequencing and annotation.</title>
        <authorList>
            <person name="Minardi D."/>
            <person name="Oidtmann B."/>
            <person name="Van Der Giezen M."/>
            <person name="Studholme D.J."/>
        </authorList>
    </citation>
    <scope>NUCLEOTIDE SEQUENCE [LARGE SCALE GENOMIC DNA]</scope>
    <source>
        <strain evidence="2 3">197901</strain>
    </source>
</reference>
<evidence type="ECO:0000256" key="1">
    <source>
        <dbReference type="SAM" id="Phobius"/>
    </source>
</evidence>
<name>A0A397G176_APHAT</name>